<organism evidence="1 2">
    <name type="scientific">Verruconis gallopava</name>
    <dbReference type="NCBI Taxonomy" id="253628"/>
    <lineage>
        <taxon>Eukaryota</taxon>
        <taxon>Fungi</taxon>
        <taxon>Dikarya</taxon>
        <taxon>Ascomycota</taxon>
        <taxon>Pezizomycotina</taxon>
        <taxon>Dothideomycetes</taxon>
        <taxon>Pleosporomycetidae</taxon>
        <taxon>Venturiales</taxon>
        <taxon>Sympoventuriaceae</taxon>
        <taxon>Verruconis</taxon>
    </lineage>
</organism>
<name>A0A0D2B5U8_9PEZI</name>
<dbReference type="HOGENOM" id="CLU_617063_0_0_1"/>
<sequence>MVEAESEVVIDWGYLDPLIQDYLPNGTSIERMDFEKIASTEAQIDHMKERLMCAHLKASKKSKIEYQLGELEAKLAKLKDGHEKVARVLRQKAISLKAMPIELREAIFEHIYVQSEPIEVFWSRIGNKIVYKMPMDTALYMSSFHVGPDLAHEAARVFYKKNTFAFVRVRTGHPCHYGGGFSYWNQDHIDGWFQHDHYGSGVAPKEFVRSVELRLDRPARCFESCIIYGWTVPEYIRLCNHFDFETISGSITLSSQNDRVRIRCLLRYKTIRRICFTLPWPELWLDTLVRTINPCIHELKAAGVEVSLVKPGSSHGVPDRDLTSIFDTPTKSDCALYYQFTKRSSVFEDDKKRDLFETWKAIEAGRHAVDERGGEILEAYSIEAEKLGVIRVWLSEHCAVHEFLKREGDAYKAVDDMIREFKNLSPEARDLRRRFFPAIMNHIQ</sequence>
<keyword evidence="2" id="KW-1185">Reference proteome</keyword>
<evidence type="ECO:0000313" key="2">
    <source>
        <dbReference type="Proteomes" id="UP000053259"/>
    </source>
</evidence>
<proteinExistence type="predicted"/>
<accession>A0A0D2B5U8</accession>
<dbReference type="VEuPathDB" id="FungiDB:PV09_02319"/>
<gene>
    <name evidence="1" type="ORF">PV09_02319</name>
</gene>
<dbReference type="AlphaFoldDB" id="A0A0D2B5U8"/>
<protein>
    <submittedName>
        <fullName evidence="1">Uncharacterized protein</fullName>
    </submittedName>
</protein>
<dbReference type="Proteomes" id="UP000053259">
    <property type="component" value="Unassembled WGS sequence"/>
</dbReference>
<evidence type="ECO:0000313" key="1">
    <source>
        <dbReference type="EMBL" id="KIW06604.1"/>
    </source>
</evidence>
<dbReference type="EMBL" id="KN847534">
    <property type="protein sequence ID" value="KIW06604.1"/>
    <property type="molecule type" value="Genomic_DNA"/>
</dbReference>
<reference evidence="1 2" key="1">
    <citation type="submission" date="2015-01" db="EMBL/GenBank/DDBJ databases">
        <title>The Genome Sequence of Ochroconis gallopava CBS43764.</title>
        <authorList>
            <consortium name="The Broad Institute Genomics Platform"/>
            <person name="Cuomo C."/>
            <person name="de Hoog S."/>
            <person name="Gorbushina A."/>
            <person name="Stielow B."/>
            <person name="Teixiera M."/>
            <person name="Abouelleil A."/>
            <person name="Chapman S.B."/>
            <person name="Priest M."/>
            <person name="Young S.K."/>
            <person name="Wortman J."/>
            <person name="Nusbaum C."/>
            <person name="Birren B."/>
        </authorList>
    </citation>
    <scope>NUCLEOTIDE SEQUENCE [LARGE SCALE GENOMIC DNA]</scope>
    <source>
        <strain evidence="1 2">CBS 43764</strain>
    </source>
</reference>
<dbReference type="InParanoid" id="A0A0D2B5U8"/>
<dbReference type="OrthoDB" id="3945408at2759"/>
<dbReference type="GeneID" id="27310292"/>
<dbReference type="RefSeq" id="XP_016216473.1">
    <property type="nucleotide sequence ID" value="XM_016355337.1"/>
</dbReference>